<evidence type="ECO:0000256" key="2">
    <source>
        <dbReference type="ARBA" id="ARBA00022801"/>
    </source>
</evidence>
<dbReference type="GO" id="GO:0004519">
    <property type="term" value="F:endonuclease activity"/>
    <property type="evidence" value="ECO:0007669"/>
    <property type="project" value="UniProtKB-KW"/>
</dbReference>
<dbReference type="Proteomes" id="UP001141166">
    <property type="component" value="Unassembled WGS sequence"/>
</dbReference>
<keyword evidence="2" id="KW-0378">Hydrolase</keyword>
<dbReference type="SMART" id="SM00507">
    <property type="entry name" value="HNHc"/>
    <property type="match status" value="1"/>
</dbReference>
<comment type="similarity">
    <text evidence="3">Belongs to the HNH nuclease family.</text>
</comment>
<evidence type="ECO:0000259" key="5">
    <source>
        <dbReference type="SMART" id="SM00507"/>
    </source>
</evidence>
<dbReference type="Gene3D" id="1.10.30.50">
    <property type="match status" value="1"/>
</dbReference>
<dbReference type="GO" id="GO:0016787">
    <property type="term" value="F:hydrolase activity"/>
    <property type="evidence" value="ECO:0007669"/>
    <property type="project" value="UniProtKB-KW"/>
</dbReference>
<sequence length="109" mass="13165">MIVDVSNRKARARFYASSEWRNLRQQCLERDHYECQWCKEEGRLTTQYDSVLEVDHIKEFEFFPELALELENLRTLCKDCHNKRHGRFNYRKSKKKRNGMTSGGKSKFI</sequence>
<dbReference type="InterPro" id="IPR003615">
    <property type="entry name" value="HNH_nuc"/>
</dbReference>
<dbReference type="GO" id="GO:0003676">
    <property type="term" value="F:nucleic acid binding"/>
    <property type="evidence" value="ECO:0007669"/>
    <property type="project" value="InterPro"/>
</dbReference>
<dbReference type="Pfam" id="PF01844">
    <property type="entry name" value="HNH"/>
    <property type="match status" value="1"/>
</dbReference>
<dbReference type="InterPro" id="IPR002711">
    <property type="entry name" value="HNH"/>
</dbReference>
<proteinExistence type="inferred from homology"/>
<evidence type="ECO:0000256" key="3">
    <source>
        <dbReference type="ARBA" id="ARBA00038412"/>
    </source>
</evidence>
<accession>A0A9X3XT42</accession>
<dbReference type="GO" id="GO:0008270">
    <property type="term" value="F:zinc ion binding"/>
    <property type="evidence" value="ECO:0007669"/>
    <property type="project" value="InterPro"/>
</dbReference>
<keyword evidence="1" id="KW-0540">Nuclease</keyword>
<organism evidence="6 7">
    <name type="scientific">Enterococcus faecium</name>
    <name type="common">Streptococcus faecium</name>
    <dbReference type="NCBI Taxonomy" id="1352"/>
    <lineage>
        <taxon>Bacteria</taxon>
        <taxon>Bacillati</taxon>
        <taxon>Bacillota</taxon>
        <taxon>Bacilli</taxon>
        <taxon>Lactobacillales</taxon>
        <taxon>Enterococcaceae</taxon>
        <taxon>Enterococcus</taxon>
    </lineage>
</organism>
<dbReference type="PANTHER" id="PTHR41286">
    <property type="entry name" value="HNH NUCLEASE YAJD-RELATED"/>
    <property type="match status" value="1"/>
</dbReference>
<dbReference type="CDD" id="cd00085">
    <property type="entry name" value="HNHc"/>
    <property type="match status" value="1"/>
</dbReference>
<evidence type="ECO:0000313" key="6">
    <source>
        <dbReference type="EMBL" id="MDC4248456.1"/>
    </source>
</evidence>
<evidence type="ECO:0000256" key="1">
    <source>
        <dbReference type="ARBA" id="ARBA00022722"/>
    </source>
</evidence>
<comment type="caution">
    <text evidence="6">The sequence shown here is derived from an EMBL/GenBank/DDBJ whole genome shotgun (WGS) entry which is preliminary data.</text>
</comment>
<dbReference type="AlphaFoldDB" id="A0A9X3XT42"/>
<evidence type="ECO:0000313" key="7">
    <source>
        <dbReference type="Proteomes" id="UP001141166"/>
    </source>
</evidence>
<dbReference type="EMBL" id="JAMWMK010000017">
    <property type="protein sequence ID" value="MDC4248456.1"/>
    <property type="molecule type" value="Genomic_DNA"/>
</dbReference>
<protein>
    <recommendedName>
        <fullName evidence="4">Putative HNH nuclease YajD</fullName>
    </recommendedName>
</protein>
<dbReference type="GO" id="GO:0005829">
    <property type="term" value="C:cytosol"/>
    <property type="evidence" value="ECO:0007669"/>
    <property type="project" value="TreeGrafter"/>
</dbReference>
<dbReference type="PANTHER" id="PTHR41286:SF1">
    <property type="entry name" value="HNH NUCLEASE YAJD-RELATED"/>
    <property type="match status" value="1"/>
</dbReference>
<reference evidence="6" key="1">
    <citation type="submission" date="2022-05" db="EMBL/GenBank/DDBJ databases">
        <title>Draft genome sequences of Clostridium perfringens strains isolated from Peru.</title>
        <authorList>
            <person name="Hurtado R."/>
            <person name="Lima L."/>
            <person name="Sousa T."/>
            <person name="Jaiswal A.K."/>
            <person name="Tiwari S."/>
            <person name="Maturrano L."/>
            <person name="Brenig B."/>
            <person name="Azevedo V."/>
        </authorList>
    </citation>
    <scope>NUCLEOTIDE SEQUENCE</scope>
    <source>
        <strain evidence="6">CP4</strain>
    </source>
</reference>
<gene>
    <name evidence="6" type="ORF">M3X98_10430</name>
</gene>
<feature type="domain" description="HNH nuclease" evidence="5">
    <location>
        <begin position="22"/>
        <end position="82"/>
    </location>
</feature>
<evidence type="ECO:0000256" key="4">
    <source>
        <dbReference type="ARBA" id="ARBA00040194"/>
    </source>
</evidence>
<name>A0A9X3XT42_ENTFC</name>
<keyword evidence="6" id="KW-0255">Endonuclease</keyword>